<feature type="transmembrane region" description="Helical" evidence="1">
    <location>
        <begin position="135"/>
        <end position="156"/>
    </location>
</feature>
<accession>A0A3E4QSH5</accession>
<dbReference type="AlphaFoldDB" id="A0A3E4QSH5"/>
<evidence type="ECO:0000256" key="1">
    <source>
        <dbReference type="SAM" id="Phobius"/>
    </source>
</evidence>
<evidence type="ECO:0000313" key="3">
    <source>
        <dbReference type="Proteomes" id="UP000260943"/>
    </source>
</evidence>
<keyword evidence="1" id="KW-0472">Membrane</keyword>
<dbReference type="EMBL" id="QSRJ01000006">
    <property type="protein sequence ID" value="RGL10149.1"/>
    <property type="molecule type" value="Genomic_DNA"/>
</dbReference>
<keyword evidence="1" id="KW-0812">Transmembrane</keyword>
<dbReference type="Proteomes" id="UP000260943">
    <property type="component" value="Unassembled WGS sequence"/>
</dbReference>
<sequence length="249" mass="27074">MVVSLGETLCLLLLGHVVGDFYFQSDEMAIAKERSYAERVRHGVFYALGIAPVLVAIAIFLGCPLVLAVGAWIVLSAMHGVIDFMIRPRIKRMTHGEVQAFLLDQALHVGCCVVAGVFLAKNASRELSPYWAETLVWTTSLALCIVPACVLVKLLLGSLRRDAAFPDGFRKDAANSGRAIGMLERAIVGVLTLLGQYDAIAFVVAAKSIARYEKLKDDKTFAEVYLVGTLASVATAIFLPLFVRWAMVL</sequence>
<gene>
    <name evidence="2" type="ORF">DXC81_06075</name>
</gene>
<feature type="transmembrane region" description="Helical" evidence="1">
    <location>
        <begin position="224"/>
        <end position="243"/>
    </location>
</feature>
<feature type="transmembrane region" description="Helical" evidence="1">
    <location>
        <begin position="186"/>
        <end position="204"/>
    </location>
</feature>
<protein>
    <submittedName>
        <fullName evidence="2">DUF3307 domain-containing protein</fullName>
    </submittedName>
</protein>
<feature type="transmembrane region" description="Helical" evidence="1">
    <location>
        <begin position="6"/>
        <end position="23"/>
    </location>
</feature>
<dbReference type="InterPro" id="IPR021737">
    <property type="entry name" value="Phage_phiKZ_Orf197"/>
</dbReference>
<feature type="transmembrane region" description="Helical" evidence="1">
    <location>
        <begin position="98"/>
        <end position="120"/>
    </location>
</feature>
<feature type="transmembrane region" description="Helical" evidence="1">
    <location>
        <begin position="44"/>
        <end position="61"/>
    </location>
</feature>
<comment type="caution">
    <text evidence="2">The sequence shown here is derived from an EMBL/GenBank/DDBJ whole genome shotgun (WGS) entry which is preliminary data.</text>
</comment>
<evidence type="ECO:0000313" key="2">
    <source>
        <dbReference type="EMBL" id="RGL10149.1"/>
    </source>
</evidence>
<proteinExistence type="predicted"/>
<keyword evidence="1" id="KW-1133">Transmembrane helix</keyword>
<reference evidence="2 3" key="1">
    <citation type="submission" date="2018-08" db="EMBL/GenBank/DDBJ databases">
        <title>A genome reference for cultivated species of the human gut microbiota.</title>
        <authorList>
            <person name="Zou Y."/>
            <person name="Xue W."/>
            <person name="Luo G."/>
        </authorList>
    </citation>
    <scope>NUCLEOTIDE SEQUENCE [LARGE SCALE GENOMIC DNA]</scope>
    <source>
        <strain evidence="2 3">TF08-14</strain>
    </source>
</reference>
<name>A0A3E4QSH5_9ACTN</name>
<organism evidence="2 3">
    <name type="scientific">Collinsella tanakaei</name>
    <dbReference type="NCBI Taxonomy" id="626935"/>
    <lineage>
        <taxon>Bacteria</taxon>
        <taxon>Bacillati</taxon>
        <taxon>Actinomycetota</taxon>
        <taxon>Coriobacteriia</taxon>
        <taxon>Coriobacteriales</taxon>
        <taxon>Coriobacteriaceae</taxon>
        <taxon>Collinsella</taxon>
    </lineage>
</organism>
<dbReference type="Pfam" id="PF11750">
    <property type="entry name" value="DUF3307"/>
    <property type="match status" value="1"/>
</dbReference>